<protein>
    <recommendedName>
        <fullName evidence="7">LicD/FKTN/FKRP nucleotidyltransferase domain-containing protein</fullName>
    </recommendedName>
</protein>
<dbReference type="Pfam" id="PF04991">
    <property type="entry name" value="LicD"/>
    <property type="match status" value="2"/>
</dbReference>
<dbReference type="InterPro" id="IPR007074">
    <property type="entry name" value="LicD/FKTN/FKRP_NTP_transf"/>
</dbReference>
<dbReference type="AlphaFoldDB" id="A0A6A6QI44"/>
<feature type="domain" description="LicD/FKTN/FKRP nucleotidyltransferase" evidence="7">
    <location>
        <begin position="91"/>
        <end position="196"/>
    </location>
</feature>
<keyword evidence="3" id="KW-1133">Transmembrane helix</keyword>
<name>A0A6A6QI44_9PEZI</name>
<evidence type="ECO:0000256" key="5">
    <source>
        <dbReference type="SAM" id="MobiDB-lite"/>
    </source>
</evidence>
<accession>A0A6A6QI44</accession>
<dbReference type="PANTHER" id="PTHR15407:SF28">
    <property type="entry name" value="RIBITOL-5-PHOSPHATE TRANSFERASE FKTN"/>
    <property type="match status" value="1"/>
</dbReference>
<evidence type="ECO:0000256" key="4">
    <source>
        <dbReference type="ARBA" id="ARBA00023136"/>
    </source>
</evidence>
<evidence type="ECO:0000256" key="2">
    <source>
        <dbReference type="ARBA" id="ARBA00022692"/>
    </source>
</evidence>
<dbReference type="PROSITE" id="PS51257">
    <property type="entry name" value="PROKAR_LIPOPROTEIN"/>
    <property type="match status" value="1"/>
</dbReference>
<evidence type="ECO:0000256" key="6">
    <source>
        <dbReference type="SAM" id="SignalP"/>
    </source>
</evidence>
<dbReference type="EMBL" id="MU004195">
    <property type="protein sequence ID" value="KAF2491714.1"/>
    <property type="molecule type" value="Genomic_DNA"/>
</dbReference>
<feature type="region of interest" description="Disordered" evidence="5">
    <location>
        <begin position="265"/>
        <end position="321"/>
    </location>
</feature>
<evidence type="ECO:0000313" key="9">
    <source>
        <dbReference type="Proteomes" id="UP000799750"/>
    </source>
</evidence>
<comment type="subcellular location">
    <subcellularLocation>
        <location evidence="1">Membrane</location>
        <topology evidence="1">Single-pass membrane protein</topology>
    </subcellularLocation>
</comment>
<evidence type="ECO:0000256" key="3">
    <source>
        <dbReference type="ARBA" id="ARBA00022989"/>
    </source>
</evidence>
<keyword evidence="2" id="KW-0812">Transmembrane</keyword>
<evidence type="ECO:0000256" key="1">
    <source>
        <dbReference type="ARBA" id="ARBA00004167"/>
    </source>
</evidence>
<organism evidence="8 9">
    <name type="scientific">Lophium mytilinum</name>
    <dbReference type="NCBI Taxonomy" id="390894"/>
    <lineage>
        <taxon>Eukaryota</taxon>
        <taxon>Fungi</taxon>
        <taxon>Dikarya</taxon>
        <taxon>Ascomycota</taxon>
        <taxon>Pezizomycotina</taxon>
        <taxon>Dothideomycetes</taxon>
        <taxon>Pleosporomycetidae</taxon>
        <taxon>Mytilinidiales</taxon>
        <taxon>Mytilinidiaceae</taxon>
        <taxon>Lophium</taxon>
    </lineage>
</organism>
<proteinExistence type="predicted"/>
<dbReference type="Proteomes" id="UP000799750">
    <property type="component" value="Unassembled WGS sequence"/>
</dbReference>
<evidence type="ECO:0000313" key="8">
    <source>
        <dbReference type="EMBL" id="KAF2491714.1"/>
    </source>
</evidence>
<dbReference type="GO" id="GO:0009100">
    <property type="term" value="P:glycoprotein metabolic process"/>
    <property type="evidence" value="ECO:0007669"/>
    <property type="project" value="UniProtKB-ARBA"/>
</dbReference>
<keyword evidence="4" id="KW-0472">Membrane</keyword>
<dbReference type="GO" id="GO:0016020">
    <property type="term" value="C:membrane"/>
    <property type="evidence" value="ECO:0007669"/>
    <property type="project" value="UniProtKB-SubCell"/>
</dbReference>
<reference evidence="8" key="1">
    <citation type="journal article" date="2020" name="Stud. Mycol.">
        <title>101 Dothideomycetes genomes: a test case for predicting lifestyles and emergence of pathogens.</title>
        <authorList>
            <person name="Haridas S."/>
            <person name="Albert R."/>
            <person name="Binder M."/>
            <person name="Bloem J."/>
            <person name="Labutti K."/>
            <person name="Salamov A."/>
            <person name="Andreopoulos B."/>
            <person name="Baker S."/>
            <person name="Barry K."/>
            <person name="Bills G."/>
            <person name="Bluhm B."/>
            <person name="Cannon C."/>
            <person name="Castanera R."/>
            <person name="Culley D."/>
            <person name="Daum C."/>
            <person name="Ezra D."/>
            <person name="Gonzalez J."/>
            <person name="Henrissat B."/>
            <person name="Kuo A."/>
            <person name="Liang C."/>
            <person name="Lipzen A."/>
            <person name="Lutzoni F."/>
            <person name="Magnuson J."/>
            <person name="Mondo S."/>
            <person name="Nolan M."/>
            <person name="Ohm R."/>
            <person name="Pangilinan J."/>
            <person name="Park H.-J."/>
            <person name="Ramirez L."/>
            <person name="Alfaro M."/>
            <person name="Sun H."/>
            <person name="Tritt A."/>
            <person name="Yoshinaga Y."/>
            <person name="Zwiers L.-H."/>
            <person name="Turgeon B."/>
            <person name="Goodwin S."/>
            <person name="Spatafora J."/>
            <person name="Crous P."/>
            <person name="Grigoriev I."/>
        </authorList>
    </citation>
    <scope>NUCLEOTIDE SEQUENCE</scope>
    <source>
        <strain evidence="8">CBS 269.34</strain>
    </source>
</reference>
<feature type="signal peptide" evidence="6">
    <location>
        <begin position="1"/>
        <end position="21"/>
    </location>
</feature>
<dbReference type="InterPro" id="IPR009644">
    <property type="entry name" value="FKTN/MNN4/W02B3.4-1"/>
</dbReference>
<dbReference type="OrthoDB" id="444255at2759"/>
<sequence length="321" mass="37492">MRLLHYAAAVATASCFATGLAAPAPAEEVSGSSASLVKRAEDKSKNKYFHEPSGDDIMGHYDIRYFKGVVDYDERTDTLTHMIRAYLNFFRENGLDTWIAHGTLLGWWWNGKMLPWDWDVDTQVSGATLHHLGEKYNQTHNHYVSEDGKTKREYLLDVNSWIWERERGDGMNIIDARWIDLRNGLYIDITGLSETHPDANPGVWVCKNYHRYKTTDLYPLRESVYEGVPAKIPYAYDKILTEEYQQKALVLTAYEGHIWDPSAKEWQKTAEQDEKDKHDNEERMRKYKEAQEKEKEEKEKAEEEKSKEEKPEKEKSDKEDK</sequence>
<gene>
    <name evidence="8" type="ORF">BU16DRAFT_516209</name>
</gene>
<feature type="chain" id="PRO_5025507183" description="LicD/FKTN/FKRP nucleotidyltransferase domain-containing protein" evidence="6">
    <location>
        <begin position="22"/>
        <end position="321"/>
    </location>
</feature>
<dbReference type="PANTHER" id="PTHR15407">
    <property type="entry name" value="FUKUTIN-RELATED"/>
    <property type="match status" value="1"/>
</dbReference>
<feature type="domain" description="LicD/FKTN/FKRP nucleotidyltransferase" evidence="7">
    <location>
        <begin position="207"/>
        <end position="244"/>
    </location>
</feature>
<keyword evidence="9" id="KW-1185">Reference proteome</keyword>
<evidence type="ECO:0000259" key="7">
    <source>
        <dbReference type="Pfam" id="PF04991"/>
    </source>
</evidence>
<keyword evidence="6" id="KW-0732">Signal</keyword>